<proteinExistence type="predicted"/>
<feature type="coiled-coil region" evidence="1">
    <location>
        <begin position="162"/>
        <end position="189"/>
    </location>
</feature>
<protein>
    <submittedName>
        <fullName evidence="3">Uncharacterized protein</fullName>
    </submittedName>
</protein>
<accession>A0AAW1SKP9</accession>
<evidence type="ECO:0000256" key="2">
    <source>
        <dbReference type="SAM" id="MobiDB-lite"/>
    </source>
</evidence>
<dbReference type="EMBL" id="JALJOV010001498">
    <property type="protein sequence ID" value="KAK9847049.1"/>
    <property type="molecule type" value="Genomic_DNA"/>
</dbReference>
<keyword evidence="4" id="KW-1185">Reference proteome</keyword>
<evidence type="ECO:0000313" key="4">
    <source>
        <dbReference type="Proteomes" id="UP001485043"/>
    </source>
</evidence>
<name>A0AAW1SKP9_9CHLO</name>
<reference evidence="3 4" key="1">
    <citation type="journal article" date="2024" name="Nat. Commun.">
        <title>Phylogenomics reveals the evolutionary origins of lichenization in chlorophyte algae.</title>
        <authorList>
            <person name="Puginier C."/>
            <person name="Libourel C."/>
            <person name="Otte J."/>
            <person name="Skaloud P."/>
            <person name="Haon M."/>
            <person name="Grisel S."/>
            <person name="Petersen M."/>
            <person name="Berrin J.G."/>
            <person name="Delaux P.M."/>
            <person name="Dal Grande F."/>
            <person name="Keller J."/>
        </authorList>
    </citation>
    <scope>NUCLEOTIDE SEQUENCE [LARGE SCALE GENOMIC DNA]</scope>
    <source>
        <strain evidence="3 4">SAG 2523</strain>
    </source>
</reference>
<keyword evidence="1" id="KW-0175">Coiled coil</keyword>
<feature type="region of interest" description="Disordered" evidence="2">
    <location>
        <begin position="1"/>
        <end position="31"/>
    </location>
</feature>
<evidence type="ECO:0000313" key="3">
    <source>
        <dbReference type="EMBL" id="KAK9847049.1"/>
    </source>
</evidence>
<gene>
    <name evidence="3" type="ORF">WJX84_003673</name>
</gene>
<feature type="compositionally biased region" description="Polar residues" evidence="2">
    <location>
        <begin position="1"/>
        <end position="13"/>
    </location>
</feature>
<dbReference type="Proteomes" id="UP001485043">
    <property type="component" value="Unassembled WGS sequence"/>
</dbReference>
<organism evidence="3 4">
    <name type="scientific">Apatococcus fuscideae</name>
    <dbReference type="NCBI Taxonomy" id="2026836"/>
    <lineage>
        <taxon>Eukaryota</taxon>
        <taxon>Viridiplantae</taxon>
        <taxon>Chlorophyta</taxon>
        <taxon>core chlorophytes</taxon>
        <taxon>Trebouxiophyceae</taxon>
        <taxon>Chlorellales</taxon>
        <taxon>Chlorellaceae</taxon>
        <taxon>Apatococcus</taxon>
    </lineage>
</organism>
<dbReference type="AlphaFoldDB" id="A0AAW1SKP9"/>
<evidence type="ECO:0000256" key="1">
    <source>
        <dbReference type="SAM" id="Coils"/>
    </source>
</evidence>
<sequence length="302" mass="33642">MLPQQHHTAGSSKDQSKKVPVGPTAGRSAKTSVLGIPSRVFSRVGRGLRLHKTTLATEHTTFGLPAESDQSPLLQPGVSSASLSEATGRAFVTISSSLPKYDQATSTCSRLIQAPGQKNPFTEQDYLDLRRDCEDQGRELQRSLDTQLKLSLALTASKHQSRKAIAELQEKYQREVHDLQKKLDIQQLRNQQNGREYAALQELASQTRNQAAAFDGQVVELRQQAATDDFILAAEPQGQEAWMAKVQDHQLIRSAFRMRLRDVHVDKETKLKREGCLPSSLIRNRALTTMLNNYPKDGFVPC</sequence>
<comment type="caution">
    <text evidence="3">The sequence shown here is derived from an EMBL/GenBank/DDBJ whole genome shotgun (WGS) entry which is preliminary data.</text>
</comment>